<dbReference type="WBParaSite" id="NBR_0000952101-mRNA-1">
    <property type="protein sequence ID" value="NBR_0000952101-mRNA-1"/>
    <property type="gene ID" value="NBR_0000952101"/>
</dbReference>
<dbReference type="InterPro" id="IPR019791">
    <property type="entry name" value="Haem_peroxidase_animal"/>
</dbReference>
<dbReference type="GO" id="GO:0020037">
    <property type="term" value="F:heme binding"/>
    <property type="evidence" value="ECO:0007669"/>
    <property type="project" value="InterPro"/>
</dbReference>
<dbReference type="SUPFAM" id="SSF48113">
    <property type="entry name" value="Heme-dependent peroxidases"/>
    <property type="match status" value="1"/>
</dbReference>
<dbReference type="AlphaFoldDB" id="A0A0N4Y1L8"/>
<gene>
    <name evidence="2" type="ORF">NBR_LOCUS9522</name>
</gene>
<dbReference type="GO" id="GO:0005615">
    <property type="term" value="C:extracellular space"/>
    <property type="evidence" value="ECO:0007669"/>
    <property type="project" value="TreeGrafter"/>
</dbReference>
<dbReference type="Pfam" id="PF03098">
    <property type="entry name" value="An_peroxidase"/>
    <property type="match status" value="1"/>
</dbReference>
<evidence type="ECO:0000313" key="4">
    <source>
        <dbReference type="WBParaSite" id="NBR_0000952101-mRNA-1"/>
    </source>
</evidence>
<dbReference type="PANTHER" id="PTHR11475">
    <property type="entry name" value="OXIDASE/PEROXIDASE"/>
    <property type="match status" value="1"/>
</dbReference>
<dbReference type="Gene3D" id="1.10.640.10">
    <property type="entry name" value="Haem peroxidase domain superfamily, animal type"/>
    <property type="match status" value="1"/>
</dbReference>
<keyword evidence="3" id="KW-1185">Reference proteome</keyword>
<evidence type="ECO:0000256" key="1">
    <source>
        <dbReference type="ARBA" id="ARBA00022559"/>
    </source>
</evidence>
<dbReference type="PANTHER" id="PTHR11475:SF22">
    <property type="entry name" value="PEROXIDASE SKPO-1"/>
    <property type="match status" value="1"/>
</dbReference>
<keyword evidence="1" id="KW-0560">Oxidoreductase</keyword>
<organism evidence="4">
    <name type="scientific">Nippostrongylus brasiliensis</name>
    <name type="common">Rat hookworm</name>
    <dbReference type="NCBI Taxonomy" id="27835"/>
    <lineage>
        <taxon>Eukaryota</taxon>
        <taxon>Metazoa</taxon>
        <taxon>Ecdysozoa</taxon>
        <taxon>Nematoda</taxon>
        <taxon>Chromadorea</taxon>
        <taxon>Rhabditida</taxon>
        <taxon>Rhabditina</taxon>
        <taxon>Rhabditomorpha</taxon>
        <taxon>Strongyloidea</taxon>
        <taxon>Heligmosomidae</taxon>
        <taxon>Nippostrongylus</taxon>
    </lineage>
</organism>
<dbReference type="EMBL" id="UYSL01020154">
    <property type="protein sequence ID" value="VDL73111.1"/>
    <property type="molecule type" value="Genomic_DNA"/>
</dbReference>
<dbReference type="InterPro" id="IPR037120">
    <property type="entry name" value="Haem_peroxidase_sf_animal"/>
</dbReference>
<dbReference type="GO" id="GO:0006979">
    <property type="term" value="P:response to oxidative stress"/>
    <property type="evidence" value="ECO:0007669"/>
    <property type="project" value="InterPro"/>
</dbReference>
<dbReference type="STRING" id="27835.A0A0N4Y1L8"/>
<accession>A0A0N4Y1L8</accession>
<evidence type="ECO:0000313" key="3">
    <source>
        <dbReference type="Proteomes" id="UP000271162"/>
    </source>
</evidence>
<name>A0A0N4Y1L8_NIPBR</name>
<keyword evidence="1" id="KW-0575">Peroxidase</keyword>
<reference evidence="4" key="1">
    <citation type="submission" date="2017-02" db="UniProtKB">
        <authorList>
            <consortium name="WormBaseParasite"/>
        </authorList>
    </citation>
    <scope>IDENTIFICATION</scope>
</reference>
<dbReference type="GO" id="GO:0004601">
    <property type="term" value="F:peroxidase activity"/>
    <property type="evidence" value="ECO:0007669"/>
    <property type="project" value="UniProtKB-KW"/>
</dbReference>
<evidence type="ECO:0000313" key="2">
    <source>
        <dbReference type="EMBL" id="VDL73111.1"/>
    </source>
</evidence>
<protein>
    <submittedName>
        <fullName evidence="4">Reverse transcriptase domain-containing protein</fullName>
    </submittedName>
</protein>
<sequence>MRRRPNPREVSMFLLSAQHAIQSPANSMLMQFGQYRSKTTEYEPQLGSGSRLPGDQEDCWFYTTGDSLPGVSTVTHRTVSQTTGATIYEEFYPLLGPNFENRGRVPFLDGIGRIERVLSAIDSVYRGFIATPARSPQRITTSVTERLFGAFQLDLYVGGILEEPIQGSLVGPTFACIIAEQFYFENEEVFTPAQRNALKAVTFSWVLCETSDGRRKLIDIRLPGNIAQPHV</sequence>
<reference evidence="2 3" key="2">
    <citation type="submission" date="2018-11" db="EMBL/GenBank/DDBJ databases">
        <authorList>
            <consortium name="Pathogen Informatics"/>
        </authorList>
    </citation>
    <scope>NUCLEOTIDE SEQUENCE [LARGE SCALE GENOMIC DNA]</scope>
</reference>
<dbReference type="InterPro" id="IPR010255">
    <property type="entry name" value="Haem_peroxidase_sf"/>
</dbReference>
<proteinExistence type="predicted"/>
<dbReference type="Proteomes" id="UP000271162">
    <property type="component" value="Unassembled WGS sequence"/>
</dbReference>